<dbReference type="RefSeq" id="WP_074294308.1">
    <property type="nucleotide sequence ID" value="NZ_FSRU01000001.1"/>
</dbReference>
<dbReference type="SUPFAM" id="SSF52317">
    <property type="entry name" value="Class I glutamine amidotransferase-like"/>
    <property type="match status" value="1"/>
</dbReference>
<dbReference type="EMBL" id="FSRU01000001">
    <property type="protein sequence ID" value="SIO07143.1"/>
    <property type="molecule type" value="Genomic_DNA"/>
</dbReference>
<dbReference type="PANTHER" id="PTHR43130">
    <property type="entry name" value="ARAC-FAMILY TRANSCRIPTIONAL REGULATOR"/>
    <property type="match status" value="1"/>
</dbReference>
<dbReference type="Pfam" id="PF01965">
    <property type="entry name" value="DJ-1_PfpI"/>
    <property type="match status" value="1"/>
</dbReference>
<dbReference type="InterPro" id="IPR002818">
    <property type="entry name" value="DJ-1/PfpI"/>
</dbReference>
<evidence type="ECO:0000313" key="4">
    <source>
        <dbReference type="Proteomes" id="UP000185151"/>
    </source>
</evidence>
<dbReference type="CDD" id="cd03139">
    <property type="entry name" value="GATase1_PfpI_2"/>
    <property type="match status" value="1"/>
</dbReference>
<feature type="compositionally biased region" description="Basic and acidic residues" evidence="1">
    <location>
        <begin position="217"/>
        <end position="232"/>
    </location>
</feature>
<dbReference type="PANTHER" id="PTHR43130:SF2">
    <property type="entry name" value="DJ-1_PFPI DOMAIN-CONTAINING PROTEIN"/>
    <property type="match status" value="1"/>
</dbReference>
<dbReference type="AlphaFoldDB" id="A0A1N6GHZ7"/>
<name>A0A1N6GHZ7_9BURK</name>
<organism evidence="3 4">
    <name type="scientific">Paraburkholderia phenazinium</name>
    <dbReference type="NCBI Taxonomy" id="60549"/>
    <lineage>
        <taxon>Bacteria</taxon>
        <taxon>Pseudomonadati</taxon>
        <taxon>Pseudomonadota</taxon>
        <taxon>Betaproteobacteria</taxon>
        <taxon>Burkholderiales</taxon>
        <taxon>Burkholderiaceae</taxon>
        <taxon>Paraburkholderia</taxon>
    </lineage>
</organism>
<dbReference type="Gene3D" id="3.40.50.880">
    <property type="match status" value="1"/>
</dbReference>
<proteinExistence type="predicted"/>
<dbReference type="InterPro" id="IPR029062">
    <property type="entry name" value="Class_I_gatase-like"/>
</dbReference>
<evidence type="ECO:0000259" key="2">
    <source>
        <dbReference type="Pfam" id="PF01965"/>
    </source>
</evidence>
<dbReference type="InterPro" id="IPR052158">
    <property type="entry name" value="INH-QAR"/>
</dbReference>
<sequence length="232" mass="24589">MTQPFTVVIPIYPRVTHLDFTGPHQVLAFTPGVNVIVASAGGKPVNADGLTFSDLARLEDIERCDVVCVPGGGGVTDAMQDDVFMHHVRRLALGARYVTSVCTGSLVLGAAGLLEGKRAACHWAWRDMLSLFGAIPDDARVVRDGNVITGGGVTAGIDFALTLAAELTDELTAQSVQLGLEYAPQPPFQAGRPETAPAAVLERVKARNAQNHAARRPAAEKVAAEYRRVGPR</sequence>
<dbReference type="OrthoDB" id="9803764at2"/>
<evidence type="ECO:0000256" key="1">
    <source>
        <dbReference type="SAM" id="MobiDB-lite"/>
    </source>
</evidence>
<gene>
    <name evidence="3" type="ORF">SAMN05444165_0779</name>
</gene>
<feature type="region of interest" description="Disordered" evidence="1">
    <location>
        <begin position="209"/>
        <end position="232"/>
    </location>
</feature>
<dbReference type="Proteomes" id="UP000185151">
    <property type="component" value="Unassembled WGS sequence"/>
</dbReference>
<protein>
    <submittedName>
        <fullName evidence="3">DJ-1/PfpI family protein</fullName>
    </submittedName>
</protein>
<dbReference type="GO" id="GO:0006355">
    <property type="term" value="P:regulation of DNA-templated transcription"/>
    <property type="evidence" value="ECO:0007669"/>
    <property type="project" value="TreeGrafter"/>
</dbReference>
<keyword evidence="4" id="KW-1185">Reference proteome</keyword>
<evidence type="ECO:0000313" key="3">
    <source>
        <dbReference type="EMBL" id="SIO07143.1"/>
    </source>
</evidence>
<reference evidence="3 4" key="1">
    <citation type="submission" date="2016-11" db="EMBL/GenBank/DDBJ databases">
        <authorList>
            <person name="Jaros S."/>
            <person name="Januszkiewicz K."/>
            <person name="Wedrychowicz H."/>
        </authorList>
    </citation>
    <scope>NUCLEOTIDE SEQUENCE [LARGE SCALE GENOMIC DNA]</scope>
    <source>
        <strain evidence="3 4">GAS95</strain>
    </source>
</reference>
<accession>A0A1N6GHZ7</accession>
<feature type="domain" description="DJ-1/PfpI" evidence="2">
    <location>
        <begin position="7"/>
        <end position="165"/>
    </location>
</feature>